<keyword evidence="7" id="KW-1185">Reference proteome</keyword>
<feature type="transmembrane region" description="Helical" evidence="5">
    <location>
        <begin position="60"/>
        <end position="77"/>
    </location>
</feature>
<keyword evidence="2 5" id="KW-0812">Transmembrane</keyword>
<dbReference type="OrthoDB" id="9811701at2"/>
<dbReference type="Proteomes" id="UP000440978">
    <property type="component" value="Unassembled WGS sequence"/>
</dbReference>
<dbReference type="GO" id="GO:0016020">
    <property type="term" value="C:membrane"/>
    <property type="evidence" value="ECO:0007669"/>
    <property type="project" value="UniProtKB-SubCell"/>
</dbReference>
<dbReference type="Pfam" id="PF04172">
    <property type="entry name" value="LrgB"/>
    <property type="match status" value="1"/>
</dbReference>
<organism evidence="6 7">
    <name type="scientific">Terrilactibacillus tamarindi</name>
    <dbReference type="NCBI Taxonomy" id="2599694"/>
    <lineage>
        <taxon>Bacteria</taxon>
        <taxon>Bacillati</taxon>
        <taxon>Bacillota</taxon>
        <taxon>Bacilli</taxon>
        <taxon>Bacillales</taxon>
        <taxon>Bacillaceae</taxon>
        <taxon>Terrilactibacillus</taxon>
    </lineage>
</organism>
<dbReference type="InterPro" id="IPR007300">
    <property type="entry name" value="CidB/LrgB"/>
</dbReference>
<comment type="caution">
    <text evidence="6">The sequence shown here is derived from an EMBL/GenBank/DDBJ whole genome shotgun (WGS) entry which is preliminary data.</text>
</comment>
<dbReference type="AlphaFoldDB" id="A0A6N8CRB7"/>
<evidence type="ECO:0000256" key="4">
    <source>
        <dbReference type="ARBA" id="ARBA00023136"/>
    </source>
</evidence>
<evidence type="ECO:0000256" key="5">
    <source>
        <dbReference type="SAM" id="Phobius"/>
    </source>
</evidence>
<keyword evidence="3 5" id="KW-1133">Transmembrane helix</keyword>
<dbReference type="PANTHER" id="PTHR30249:SF3">
    <property type="entry name" value="MUREIN HYDROLASE EXPORT REGULATOR"/>
    <property type="match status" value="1"/>
</dbReference>
<proteinExistence type="predicted"/>
<feature type="transmembrane region" description="Helical" evidence="5">
    <location>
        <begin position="27"/>
        <end position="48"/>
    </location>
</feature>
<evidence type="ECO:0000313" key="7">
    <source>
        <dbReference type="Proteomes" id="UP000440978"/>
    </source>
</evidence>
<evidence type="ECO:0000256" key="1">
    <source>
        <dbReference type="ARBA" id="ARBA00004141"/>
    </source>
</evidence>
<gene>
    <name evidence="6" type="ORF">GMB86_11965</name>
</gene>
<dbReference type="EMBL" id="WNHB01000019">
    <property type="protein sequence ID" value="MTT32722.1"/>
    <property type="molecule type" value="Genomic_DNA"/>
</dbReference>
<evidence type="ECO:0000256" key="2">
    <source>
        <dbReference type="ARBA" id="ARBA00022692"/>
    </source>
</evidence>
<feature type="transmembrane region" description="Helical" evidence="5">
    <location>
        <begin position="6"/>
        <end position="22"/>
    </location>
</feature>
<comment type="subcellular location">
    <subcellularLocation>
        <location evidence="1">Membrane</location>
        <topology evidence="1">Multi-pass membrane protein</topology>
    </subcellularLocation>
</comment>
<feature type="transmembrane region" description="Helical" evidence="5">
    <location>
        <begin position="89"/>
        <end position="111"/>
    </location>
</feature>
<protein>
    <submittedName>
        <fullName evidence="6">CidB/LrgB family autolysis modulator</fullName>
    </submittedName>
</protein>
<accession>A0A6N8CRB7</accession>
<feature type="transmembrane region" description="Helical" evidence="5">
    <location>
        <begin position="147"/>
        <end position="168"/>
    </location>
</feature>
<dbReference type="PANTHER" id="PTHR30249">
    <property type="entry name" value="PUTATIVE SEROTONIN TRANSPORTER"/>
    <property type="match status" value="1"/>
</dbReference>
<feature type="transmembrane region" description="Helical" evidence="5">
    <location>
        <begin position="201"/>
        <end position="226"/>
    </location>
</feature>
<dbReference type="RefSeq" id="WP_155220258.1">
    <property type="nucleotide sequence ID" value="NZ_WNHB01000019.1"/>
</dbReference>
<sequence>MLVSFLCIIMTIVSYIIAKFIYKKSKLFILSPLIVAPVLLSSCIILLGVDYTDYDKGGRWLTNMLQPAVVGFAVPLYKYRAVLKKHMRVILVSMTSGAIVALASSGIYAHLVHLKNDYLLSLLPRSVTTPIAMVISADIGGVPTMTAIFVIVTGICGLILGPIIIRFFHIREKLAKGLLLGMGAHGAGTSKALEFGTEEGAAASLAMVVAALLTLIFAPIITPFILL</sequence>
<evidence type="ECO:0000256" key="3">
    <source>
        <dbReference type="ARBA" id="ARBA00022989"/>
    </source>
</evidence>
<reference evidence="6 7" key="1">
    <citation type="submission" date="2019-11" db="EMBL/GenBank/DDBJ databases">
        <title>Terrilactibacillus tamarindus sp. nov. BCM23-1 isolated from bark of Tamarindus indica.</title>
        <authorList>
            <person name="Kingkaew E."/>
            <person name="Tanasupawat S."/>
        </authorList>
    </citation>
    <scope>NUCLEOTIDE SEQUENCE [LARGE SCALE GENOMIC DNA]</scope>
    <source>
        <strain evidence="6 7">BCM23-1</strain>
    </source>
</reference>
<keyword evidence="4 5" id="KW-0472">Membrane</keyword>
<evidence type="ECO:0000313" key="6">
    <source>
        <dbReference type="EMBL" id="MTT32722.1"/>
    </source>
</evidence>
<name>A0A6N8CRB7_9BACI</name>